<reference evidence="2" key="1">
    <citation type="submission" date="2023-07" db="EMBL/GenBank/DDBJ databases">
        <title>Black Yeasts Isolated from many extreme environments.</title>
        <authorList>
            <person name="Coleine C."/>
            <person name="Stajich J.E."/>
            <person name="Selbmann L."/>
        </authorList>
    </citation>
    <scope>NUCLEOTIDE SEQUENCE</scope>
    <source>
        <strain evidence="2">CCFEE 5485</strain>
    </source>
</reference>
<proteinExistence type="predicted"/>
<feature type="compositionally biased region" description="Polar residues" evidence="1">
    <location>
        <begin position="176"/>
        <end position="188"/>
    </location>
</feature>
<organism evidence="2 3">
    <name type="scientific">Recurvomyces mirabilis</name>
    <dbReference type="NCBI Taxonomy" id="574656"/>
    <lineage>
        <taxon>Eukaryota</taxon>
        <taxon>Fungi</taxon>
        <taxon>Dikarya</taxon>
        <taxon>Ascomycota</taxon>
        <taxon>Pezizomycotina</taxon>
        <taxon>Dothideomycetes</taxon>
        <taxon>Dothideomycetidae</taxon>
        <taxon>Mycosphaerellales</taxon>
        <taxon>Teratosphaeriaceae</taxon>
        <taxon>Recurvomyces</taxon>
    </lineage>
</organism>
<feature type="compositionally biased region" description="Low complexity" evidence="1">
    <location>
        <begin position="142"/>
        <end position="175"/>
    </location>
</feature>
<dbReference type="EMBL" id="JAUTXT010000023">
    <property type="protein sequence ID" value="KAK3673786.1"/>
    <property type="molecule type" value="Genomic_DNA"/>
</dbReference>
<evidence type="ECO:0000313" key="2">
    <source>
        <dbReference type="EMBL" id="KAK3673786.1"/>
    </source>
</evidence>
<feature type="compositionally biased region" description="Basic and acidic residues" evidence="1">
    <location>
        <begin position="352"/>
        <end position="361"/>
    </location>
</feature>
<feature type="compositionally biased region" description="Basic and acidic residues" evidence="1">
    <location>
        <begin position="438"/>
        <end position="447"/>
    </location>
</feature>
<feature type="compositionally biased region" description="Polar residues" evidence="1">
    <location>
        <begin position="75"/>
        <end position="93"/>
    </location>
</feature>
<keyword evidence="3" id="KW-1185">Reference proteome</keyword>
<feature type="compositionally biased region" description="Basic residues" evidence="1">
    <location>
        <begin position="39"/>
        <end position="48"/>
    </location>
</feature>
<feature type="region of interest" description="Disordered" evidence="1">
    <location>
        <begin position="29"/>
        <end position="224"/>
    </location>
</feature>
<evidence type="ECO:0000313" key="3">
    <source>
        <dbReference type="Proteomes" id="UP001274830"/>
    </source>
</evidence>
<accession>A0AAE0WL81</accession>
<feature type="compositionally biased region" description="Acidic residues" evidence="1">
    <location>
        <begin position="448"/>
        <end position="457"/>
    </location>
</feature>
<protein>
    <recommendedName>
        <fullName evidence="4">Ca2+-modulated nonselective cation channel polycystin</fullName>
    </recommendedName>
</protein>
<feature type="region of interest" description="Disordered" evidence="1">
    <location>
        <begin position="340"/>
        <end position="363"/>
    </location>
</feature>
<name>A0AAE0WL81_9PEZI</name>
<evidence type="ECO:0008006" key="4">
    <source>
        <dbReference type="Google" id="ProtNLM"/>
    </source>
</evidence>
<gene>
    <name evidence="2" type="ORF">LTR78_006340</name>
</gene>
<feature type="compositionally biased region" description="Polar residues" evidence="1">
    <location>
        <begin position="201"/>
        <end position="214"/>
    </location>
</feature>
<dbReference type="Proteomes" id="UP001274830">
    <property type="component" value="Unassembled WGS sequence"/>
</dbReference>
<dbReference type="AlphaFoldDB" id="A0AAE0WL81"/>
<comment type="caution">
    <text evidence="2">The sequence shown here is derived from an EMBL/GenBank/DDBJ whole genome shotgun (WGS) entry which is preliminary data.</text>
</comment>
<evidence type="ECO:0000256" key="1">
    <source>
        <dbReference type="SAM" id="MobiDB-lite"/>
    </source>
</evidence>
<feature type="compositionally biased region" description="Polar residues" evidence="1">
    <location>
        <begin position="115"/>
        <end position="132"/>
    </location>
</feature>
<feature type="region of interest" description="Disordered" evidence="1">
    <location>
        <begin position="404"/>
        <end position="468"/>
    </location>
</feature>
<sequence length="468" mass="48802">MAAAEVAPRPAQAKRKPFASWVKRITNLKGSNDDESSRKKLSSKHKKSNIATNNINNNFKNNPCPESGALKQRNESPAGSANGQLSFATPTSRPQEDAESYGSIPHNALEDRDGSNSNNKSGAPTLATNPETVHSDAGYSKAATTNGGALSSAGAGSTFSSPAPSERSLTTTLTTIQSQAPSHALNATSRHHGSHLHGGLNNPNQVMFSHQYPTSPAPTPGLTASAIPRHVSEAVPNTYNSATANNLLTDNASILTLASSSKRRRRSMDTDASVRAIPPSSVWGGSRESLPLSVLSGNMDPSISGQAGGGMYSTRPSVGGLASAERASIYSSQGVSAPALASERNSYYSKPPGKDMTDGKSLRSITNLDARSQYDARSINADARSQLGDVASLKGYEGSVRSGLLGHSRNDSVPGSIGSPLASPGLRQTSGGGALSRRSSEWHGMQEKEDEDIDDEDSGAHHAGMSKD</sequence>
<feature type="compositionally biased region" description="Low complexity" evidence="1">
    <location>
        <begin position="49"/>
        <end position="62"/>
    </location>
</feature>